<name>A0ABR4B078_9LECA</name>
<evidence type="ECO:0000256" key="2">
    <source>
        <dbReference type="ARBA" id="ARBA00010617"/>
    </source>
</evidence>
<evidence type="ECO:0000313" key="8">
    <source>
        <dbReference type="EMBL" id="KAL2050627.1"/>
    </source>
</evidence>
<keyword evidence="4" id="KW-0560">Oxidoreductase</keyword>
<dbReference type="Proteomes" id="UP001590951">
    <property type="component" value="Unassembled WGS sequence"/>
</dbReference>
<evidence type="ECO:0000256" key="1">
    <source>
        <dbReference type="ARBA" id="ARBA00001971"/>
    </source>
</evidence>
<keyword evidence="6" id="KW-0503">Monooxygenase</keyword>
<evidence type="ECO:0000313" key="9">
    <source>
        <dbReference type="Proteomes" id="UP001590951"/>
    </source>
</evidence>
<dbReference type="PANTHER" id="PTHR24305:SF157">
    <property type="entry name" value="N-ACETYLTRYPTOPHAN 6-HYDROXYLASE IVOC-RELATED"/>
    <property type="match status" value="1"/>
</dbReference>
<evidence type="ECO:0008006" key="10">
    <source>
        <dbReference type="Google" id="ProtNLM"/>
    </source>
</evidence>
<evidence type="ECO:0000256" key="3">
    <source>
        <dbReference type="ARBA" id="ARBA00022723"/>
    </source>
</evidence>
<dbReference type="InterPro" id="IPR036396">
    <property type="entry name" value="Cyt_P450_sf"/>
</dbReference>
<protein>
    <recommendedName>
        <fullName evidence="10">Cytochrome P450</fullName>
    </recommendedName>
</protein>
<evidence type="ECO:0000256" key="6">
    <source>
        <dbReference type="ARBA" id="ARBA00023033"/>
    </source>
</evidence>
<dbReference type="EMBL" id="JBHFEH010000045">
    <property type="protein sequence ID" value="KAL2050627.1"/>
    <property type="molecule type" value="Genomic_DNA"/>
</dbReference>
<keyword evidence="3" id="KW-0479">Metal-binding</keyword>
<dbReference type="PANTHER" id="PTHR24305">
    <property type="entry name" value="CYTOCHROME P450"/>
    <property type="match status" value="1"/>
</dbReference>
<keyword evidence="7" id="KW-1133">Transmembrane helix</keyword>
<dbReference type="InterPro" id="IPR001128">
    <property type="entry name" value="Cyt_P450"/>
</dbReference>
<keyword evidence="9" id="KW-1185">Reference proteome</keyword>
<keyword evidence="5" id="KW-0408">Iron</keyword>
<feature type="transmembrane region" description="Helical" evidence="7">
    <location>
        <begin position="15"/>
        <end position="38"/>
    </location>
</feature>
<accession>A0ABR4B078</accession>
<dbReference type="Pfam" id="PF00067">
    <property type="entry name" value="p450"/>
    <property type="match status" value="1"/>
</dbReference>
<comment type="similarity">
    <text evidence="2">Belongs to the cytochrome P450 family.</text>
</comment>
<dbReference type="CDD" id="cd11062">
    <property type="entry name" value="CYP58-like"/>
    <property type="match status" value="1"/>
</dbReference>
<dbReference type="Gene3D" id="1.10.630.10">
    <property type="entry name" value="Cytochrome P450"/>
    <property type="match status" value="1"/>
</dbReference>
<reference evidence="8 9" key="1">
    <citation type="submission" date="2024-09" db="EMBL/GenBank/DDBJ databases">
        <title>Rethinking Asexuality: The Enigmatic Case of Functional Sexual Genes in Lepraria (Stereocaulaceae).</title>
        <authorList>
            <person name="Doellman M."/>
            <person name="Sun Y."/>
            <person name="Barcenas-Pena A."/>
            <person name="Lumbsch H.T."/>
            <person name="Grewe F."/>
        </authorList>
    </citation>
    <scope>NUCLEOTIDE SEQUENCE [LARGE SCALE GENOMIC DNA]</scope>
    <source>
        <strain evidence="8 9">Grewe 0041</strain>
    </source>
</reference>
<keyword evidence="7" id="KW-0472">Membrane</keyword>
<dbReference type="InterPro" id="IPR050121">
    <property type="entry name" value="Cytochrome_P450_monoxygenase"/>
</dbReference>
<comment type="cofactor">
    <cofactor evidence="1">
        <name>heme</name>
        <dbReference type="ChEBI" id="CHEBI:30413"/>
    </cofactor>
</comment>
<evidence type="ECO:0000256" key="7">
    <source>
        <dbReference type="SAM" id="Phobius"/>
    </source>
</evidence>
<sequence>MATITEFTHLPLPRINLSLLVSGFGLYLLGLFIYRLFLSPIANIPGPKLTAVTGWYETYHDVYRGGKFIFKIEEWHQQYGPIVRINPWEIHFADPDFYDVLYSQKSQFSKIDHLKYRFGTPTASFDTTEHALHARRRGAMNPFFSRQRILQYAPYAQSRVQRLCERLETEYKGTSKVFCFNDAWASLTTDVINYYSFAMSYDFQDYPDFVAPFTKSIKLLAQSLHLVGHFPWVLTLLQSLPDSVVGVLNPAMVPVFQFQGAITDQIRRIMKEEASGDEKKTTDHKTVFSEMLKSDLPKQELSLDRLRSEALSITGGGVDTIKNALVTASYGIISNPDIYKRLKEELVEAMPDPHAEPLSIPELEKLPYLNAIVQECLRCSYGITQRLQRIDPHSP</sequence>
<proteinExistence type="inferred from homology"/>
<gene>
    <name evidence="8" type="ORF">ABVK25_009135</name>
</gene>
<organism evidence="8 9">
    <name type="scientific">Lepraria finkii</name>
    <dbReference type="NCBI Taxonomy" id="1340010"/>
    <lineage>
        <taxon>Eukaryota</taxon>
        <taxon>Fungi</taxon>
        <taxon>Dikarya</taxon>
        <taxon>Ascomycota</taxon>
        <taxon>Pezizomycotina</taxon>
        <taxon>Lecanoromycetes</taxon>
        <taxon>OSLEUM clade</taxon>
        <taxon>Lecanoromycetidae</taxon>
        <taxon>Lecanorales</taxon>
        <taxon>Lecanorineae</taxon>
        <taxon>Stereocaulaceae</taxon>
        <taxon>Lepraria</taxon>
    </lineage>
</organism>
<dbReference type="SUPFAM" id="SSF48264">
    <property type="entry name" value="Cytochrome P450"/>
    <property type="match status" value="1"/>
</dbReference>
<evidence type="ECO:0000256" key="5">
    <source>
        <dbReference type="ARBA" id="ARBA00023004"/>
    </source>
</evidence>
<comment type="caution">
    <text evidence="8">The sequence shown here is derived from an EMBL/GenBank/DDBJ whole genome shotgun (WGS) entry which is preliminary data.</text>
</comment>
<evidence type="ECO:0000256" key="4">
    <source>
        <dbReference type="ARBA" id="ARBA00023002"/>
    </source>
</evidence>
<keyword evidence="7" id="KW-0812">Transmembrane</keyword>